<evidence type="ECO:0000313" key="9">
    <source>
        <dbReference type="EMBL" id="KPL72590.1"/>
    </source>
</evidence>
<feature type="transmembrane region" description="Helical" evidence="7">
    <location>
        <begin position="186"/>
        <end position="207"/>
    </location>
</feature>
<keyword evidence="10" id="KW-1185">Reference proteome</keyword>
<dbReference type="STRING" id="229920.ADM99_05630"/>
<protein>
    <recommendedName>
        <fullName evidence="8">ArnT-like N-terminal domain-containing protein</fullName>
    </recommendedName>
</protein>
<feature type="transmembrane region" description="Helical" evidence="7">
    <location>
        <begin position="214"/>
        <end position="233"/>
    </location>
</feature>
<accession>A0A0P6WTR7</accession>
<dbReference type="OrthoDB" id="671834at2"/>
<proteinExistence type="predicted"/>
<name>A0A0P6WTR7_9CHLR</name>
<feature type="transmembrane region" description="Helical" evidence="7">
    <location>
        <begin position="402"/>
        <end position="422"/>
    </location>
</feature>
<evidence type="ECO:0000256" key="6">
    <source>
        <dbReference type="ARBA" id="ARBA00023136"/>
    </source>
</evidence>
<gene>
    <name evidence="9" type="ORF">ADM99_05630</name>
</gene>
<dbReference type="InterPro" id="IPR003342">
    <property type="entry name" value="ArnT-like_N"/>
</dbReference>
<dbReference type="RefSeq" id="WP_062421359.1">
    <property type="nucleotide sequence ID" value="NZ_BBYA01000008.1"/>
</dbReference>
<evidence type="ECO:0000256" key="7">
    <source>
        <dbReference type="SAM" id="Phobius"/>
    </source>
</evidence>
<dbReference type="GO" id="GO:0000030">
    <property type="term" value="F:mannosyltransferase activity"/>
    <property type="evidence" value="ECO:0007669"/>
    <property type="project" value="InterPro"/>
</dbReference>
<evidence type="ECO:0000256" key="4">
    <source>
        <dbReference type="ARBA" id="ARBA00022692"/>
    </source>
</evidence>
<keyword evidence="2" id="KW-0328">Glycosyltransferase</keyword>
<feature type="transmembrane region" description="Helical" evidence="7">
    <location>
        <begin position="285"/>
        <end position="302"/>
    </location>
</feature>
<feature type="transmembrane region" description="Helical" evidence="7">
    <location>
        <begin position="6"/>
        <end position="25"/>
    </location>
</feature>
<evidence type="ECO:0000313" key="10">
    <source>
        <dbReference type="Proteomes" id="UP000050430"/>
    </source>
</evidence>
<evidence type="ECO:0000259" key="8">
    <source>
        <dbReference type="Pfam" id="PF02366"/>
    </source>
</evidence>
<evidence type="ECO:0000256" key="1">
    <source>
        <dbReference type="ARBA" id="ARBA00004127"/>
    </source>
</evidence>
<comment type="caution">
    <text evidence="9">The sequence shown here is derived from an EMBL/GenBank/DDBJ whole genome shotgun (WGS) entry which is preliminary data.</text>
</comment>
<feature type="transmembrane region" description="Helical" evidence="7">
    <location>
        <begin position="102"/>
        <end position="120"/>
    </location>
</feature>
<dbReference type="Pfam" id="PF02366">
    <property type="entry name" value="PMT"/>
    <property type="match status" value="1"/>
</dbReference>
<feature type="transmembrane region" description="Helical" evidence="7">
    <location>
        <begin position="263"/>
        <end position="279"/>
    </location>
</feature>
<dbReference type="GO" id="GO:0012505">
    <property type="term" value="C:endomembrane system"/>
    <property type="evidence" value="ECO:0007669"/>
    <property type="project" value="UniProtKB-SubCell"/>
</dbReference>
<evidence type="ECO:0000256" key="3">
    <source>
        <dbReference type="ARBA" id="ARBA00022679"/>
    </source>
</evidence>
<feature type="transmembrane region" description="Helical" evidence="7">
    <location>
        <begin position="311"/>
        <end position="332"/>
    </location>
</feature>
<evidence type="ECO:0000256" key="5">
    <source>
        <dbReference type="ARBA" id="ARBA00022989"/>
    </source>
</evidence>
<feature type="transmembrane region" description="Helical" evidence="7">
    <location>
        <begin position="239"/>
        <end position="256"/>
    </location>
</feature>
<dbReference type="GO" id="GO:0016020">
    <property type="term" value="C:membrane"/>
    <property type="evidence" value="ECO:0007669"/>
    <property type="project" value="InterPro"/>
</dbReference>
<evidence type="ECO:0000256" key="2">
    <source>
        <dbReference type="ARBA" id="ARBA00022676"/>
    </source>
</evidence>
<feature type="transmembrane region" description="Helical" evidence="7">
    <location>
        <begin position="367"/>
        <end position="390"/>
    </location>
</feature>
<reference evidence="9 10" key="1">
    <citation type="submission" date="2015-07" db="EMBL/GenBank/DDBJ databases">
        <title>Genome sequence of Leptolinea tardivitalis DSM 16556.</title>
        <authorList>
            <person name="Hemp J."/>
            <person name="Ward L.M."/>
            <person name="Pace L.A."/>
            <person name="Fischer W.W."/>
        </authorList>
    </citation>
    <scope>NUCLEOTIDE SEQUENCE [LARGE SCALE GENOMIC DNA]</scope>
    <source>
        <strain evidence="9 10">YMTK-2</strain>
    </source>
</reference>
<keyword evidence="3" id="KW-0808">Transferase</keyword>
<feature type="domain" description="ArnT-like N-terminal" evidence="8">
    <location>
        <begin position="175"/>
        <end position="325"/>
    </location>
</feature>
<dbReference type="GO" id="GO:0006493">
    <property type="term" value="P:protein O-linked glycosylation"/>
    <property type="evidence" value="ECO:0007669"/>
    <property type="project" value="InterPro"/>
</dbReference>
<dbReference type="AlphaFoldDB" id="A0A0P6WTR7"/>
<dbReference type="Proteomes" id="UP000050430">
    <property type="component" value="Unassembled WGS sequence"/>
</dbReference>
<sequence length="470" mass="53775">MSYLVYLTLVPPIFIGLLLAAWLIIPTKKGNLLLLASLGIPMGFGIISCLLFLWSFIFSPSFPGFWIIEILLIGFLFYINLKNRSEIKYYLPNVKKWSWLDWLLRLSFILVALIGILAFMDYVKTNPHGRYDAWAIWNVRARMIFRGGENWKSVFVPQLFHGDYPMLIPFTIAHSWLMAGTESMRIPPMVAFLFTYSIPGIVTGALLSMGKKQVSWLAGLILLSTPWLIFFGSVQFSDVPLAANILSASVCLCMVFMDRESKLTWAFLAGLFCGLASWTKNEGQLFLLVFIFVVVIGFIFSFEKCERNKRFLYLAIGLLLPVFVLFLFKFTLAPANDVVDTNNLSPALTNLTIFSRYSEVLKTMKPYYSIFGGWYGAIPVFFFLCGLVLLPRLTKENKASVLSIAAILLLQWTGYFFIYVITPHDLQTHINQSYSRLLMHMYPAFILLLFLFLHPIEKEKGIKEFNHNLT</sequence>
<keyword evidence="6 7" id="KW-0472">Membrane</keyword>
<feature type="transmembrane region" description="Helical" evidence="7">
    <location>
        <begin position="434"/>
        <end position="453"/>
    </location>
</feature>
<keyword evidence="4 7" id="KW-0812">Transmembrane</keyword>
<keyword evidence="5 7" id="KW-1133">Transmembrane helix</keyword>
<organism evidence="9 10">
    <name type="scientific">Leptolinea tardivitalis</name>
    <dbReference type="NCBI Taxonomy" id="229920"/>
    <lineage>
        <taxon>Bacteria</taxon>
        <taxon>Bacillati</taxon>
        <taxon>Chloroflexota</taxon>
        <taxon>Anaerolineae</taxon>
        <taxon>Anaerolineales</taxon>
        <taxon>Anaerolineaceae</taxon>
        <taxon>Leptolinea</taxon>
    </lineage>
</organism>
<feature type="transmembrane region" description="Helical" evidence="7">
    <location>
        <begin position="63"/>
        <end position="81"/>
    </location>
</feature>
<feature type="transmembrane region" description="Helical" evidence="7">
    <location>
        <begin position="32"/>
        <end position="57"/>
    </location>
</feature>
<comment type="subcellular location">
    <subcellularLocation>
        <location evidence="1">Endomembrane system</location>
        <topology evidence="1">Multi-pass membrane protein</topology>
    </subcellularLocation>
</comment>
<dbReference type="EMBL" id="LGCK01000007">
    <property type="protein sequence ID" value="KPL72590.1"/>
    <property type="molecule type" value="Genomic_DNA"/>
</dbReference>